<dbReference type="AlphaFoldDB" id="A0A0K2TBX3"/>
<accession>A0A0K2TBX3</accession>
<protein>
    <submittedName>
        <fullName evidence="1">Uncharacterized protein</fullName>
    </submittedName>
</protein>
<proteinExistence type="predicted"/>
<dbReference type="EMBL" id="HACA01006208">
    <property type="protein sequence ID" value="CDW23569.1"/>
    <property type="molecule type" value="Transcribed_RNA"/>
</dbReference>
<name>A0A0K2TBX3_LEPSM</name>
<evidence type="ECO:0000313" key="1">
    <source>
        <dbReference type="EMBL" id="CDW23569.1"/>
    </source>
</evidence>
<organism evidence="1">
    <name type="scientific">Lepeophtheirus salmonis</name>
    <name type="common">Salmon louse</name>
    <name type="synonym">Caligus salmonis</name>
    <dbReference type="NCBI Taxonomy" id="72036"/>
    <lineage>
        <taxon>Eukaryota</taxon>
        <taxon>Metazoa</taxon>
        <taxon>Ecdysozoa</taxon>
        <taxon>Arthropoda</taxon>
        <taxon>Crustacea</taxon>
        <taxon>Multicrustacea</taxon>
        <taxon>Hexanauplia</taxon>
        <taxon>Copepoda</taxon>
        <taxon>Siphonostomatoida</taxon>
        <taxon>Caligidae</taxon>
        <taxon>Lepeophtheirus</taxon>
    </lineage>
</organism>
<reference evidence="1" key="1">
    <citation type="submission" date="2014-05" db="EMBL/GenBank/DDBJ databases">
        <authorList>
            <person name="Chronopoulou M."/>
        </authorList>
    </citation>
    <scope>NUCLEOTIDE SEQUENCE</scope>
    <source>
        <tissue evidence="1">Whole organism</tissue>
    </source>
</reference>
<sequence length="108" mass="12133">MEALRLQLPPRVEHTFVFRLRRDHVVLLGFVESRHSLHGNVVGLCGSRCENYFLGIRGDEGCHLCPSLLHRGLRLPPVGVSPGVRVPVEGRQVRQHGVQDTRVQGRRG</sequence>